<feature type="transmembrane region" description="Helical" evidence="8">
    <location>
        <begin position="169"/>
        <end position="190"/>
    </location>
</feature>
<dbReference type="InterPro" id="IPR036259">
    <property type="entry name" value="MFS_trans_sf"/>
</dbReference>
<dbReference type="Pfam" id="PF01306">
    <property type="entry name" value="LacY_symp"/>
    <property type="match status" value="1"/>
</dbReference>
<sequence>MKKSVTRHNYWTLSIFNFAYLFTWSAAMSFFVIWLSQNLGISGTKTGFLYSANAIVALVLQPLFGYLSDKLGLKKHLLYVLFLILLLVGPFFIYVYGPLLQSHFVIGAIVGALFIGLVFNAGNGVVDSYMDKVSRKYNFEYGRVRMWGSLGWAAATFVAGRVINIDVNLTFWIASFSALIALVCIMLTKVEISDQELKRTDSLRFSDVAQLFRTTKFWFLMLFMVGVAQIYEVYDQQFATYFVAQFSTEAEGNQFFGDLGAVQVFFEFVFLFVTPWFVNKTTAKWALVIAGAIMSLRIIGSSIPLGPIWIAAMKMIHSLEKPIILVAIFKYIAINFDQRLSSTMYLLYLFMGSLVVSVFSPIVGRLYEVLDFPTTYVILGSISGFFTLLSCFTLTADKQNGERYWSQLGKSERKKQTEEPNLTNT</sequence>
<gene>
    <name evidence="9" type="ORF">H9647_14165</name>
</gene>
<keyword evidence="6 8" id="KW-1133">Transmembrane helix</keyword>
<protein>
    <submittedName>
        <fullName evidence="9">Oligosaccharide MFS transporter</fullName>
    </submittedName>
</protein>
<keyword evidence="4" id="KW-0997">Cell inner membrane</keyword>
<evidence type="ECO:0000256" key="6">
    <source>
        <dbReference type="ARBA" id="ARBA00022989"/>
    </source>
</evidence>
<keyword evidence="10" id="KW-1185">Reference proteome</keyword>
<evidence type="ECO:0000256" key="7">
    <source>
        <dbReference type="ARBA" id="ARBA00023136"/>
    </source>
</evidence>
<feature type="transmembrane region" description="Helical" evidence="8">
    <location>
        <begin position="259"/>
        <end position="278"/>
    </location>
</feature>
<dbReference type="RefSeq" id="WP_191801012.1">
    <property type="nucleotide sequence ID" value="NZ_JACSQL010000006.1"/>
</dbReference>
<dbReference type="InterPro" id="IPR000576">
    <property type="entry name" value="LacY/RafB_perm_fam"/>
</dbReference>
<feature type="transmembrane region" description="Helical" evidence="8">
    <location>
        <begin position="345"/>
        <end position="364"/>
    </location>
</feature>
<feature type="transmembrane region" description="Helical" evidence="8">
    <location>
        <begin position="103"/>
        <end position="123"/>
    </location>
</feature>
<accession>A0ABR8T0D8</accession>
<dbReference type="SUPFAM" id="SSF103473">
    <property type="entry name" value="MFS general substrate transporter"/>
    <property type="match status" value="1"/>
</dbReference>
<dbReference type="NCBIfam" id="TIGR00882">
    <property type="entry name" value="2A0105"/>
    <property type="match status" value="1"/>
</dbReference>
<keyword evidence="5 8" id="KW-0812">Transmembrane</keyword>
<dbReference type="Proteomes" id="UP000608071">
    <property type="component" value="Unassembled WGS sequence"/>
</dbReference>
<comment type="subcellular location">
    <subcellularLocation>
        <location evidence="1">Cell inner membrane</location>
        <topology evidence="1">Multi-pass membrane protein</topology>
    </subcellularLocation>
</comment>
<evidence type="ECO:0000256" key="3">
    <source>
        <dbReference type="ARBA" id="ARBA00022475"/>
    </source>
</evidence>
<dbReference type="PRINTS" id="PR00174">
    <property type="entry name" value="LACYSMPORT"/>
</dbReference>
<feature type="transmembrane region" description="Helical" evidence="8">
    <location>
        <begin position="316"/>
        <end position="333"/>
    </location>
</feature>
<name>A0ABR8T0D8_9BACL</name>
<feature type="transmembrane region" description="Helical" evidence="8">
    <location>
        <begin position="47"/>
        <end position="65"/>
    </location>
</feature>
<evidence type="ECO:0000256" key="2">
    <source>
        <dbReference type="ARBA" id="ARBA00022448"/>
    </source>
</evidence>
<organism evidence="9 10">
    <name type="scientific">Paenibacillus gallinarum</name>
    <dbReference type="NCBI Taxonomy" id="2762232"/>
    <lineage>
        <taxon>Bacteria</taxon>
        <taxon>Bacillati</taxon>
        <taxon>Bacillota</taxon>
        <taxon>Bacilli</taxon>
        <taxon>Bacillales</taxon>
        <taxon>Paenibacillaceae</taxon>
        <taxon>Paenibacillus</taxon>
    </lineage>
</organism>
<comment type="caution">
    <text evidence="9">The sequence shown here is derived from an EMBL/GenBank/DDBJ whole genome shotgun (WGS) entry which is preliminary data.</text>
</comment>
<dbReference type="Gene3D" id="1.20.1250.20">
    <property type="entry name" value="MFS general substrate transporter like domains"/>
    <property type="match status" value="2"/>
</dbReference>
<feature type="transmembrane region" description="Helical" evidence="8">
    <location>
        <begin position="285"/>
        <end position="310"/>
    </location>
</feature>
<evidence type="ECO:0000313" key="10">
    <source>
        <dbReference type="Proteomes" id="UP000608071"/>
    </source>
</evidence>
<feature type="transmembrane region" description="Helical" evidence="8">
    <location>
        <begin position="12"/>
        <end position="35"/>
    </location>
</feature>
<keyword evidence="3" id="KW-1003">Cell membrane</keyword>
<feature type="transmembrane region" description="Helical" evidence="8">
    <location>
        <begin position="376"/>
        <end position="396"/>
    </location>
</feature>
<evidence type="ECO:0000313" key="9">
    <source>
        <dbReference type="EMBL" id="MBD7969218.1"/>
    </source>
</evidence>
<evidence type="ECO:0000256" key="4">
    <source>
        <dbReference type="ARBA" id="ARBA00022519"/>
    </source>
</evidence>
<dbReference type="EMBL" id="JACSQL010000006">
    <property type="protein sequence ID" value="MBD7969218.1"/>
    <property type="molecule type" value="Genomic_DNA"/>
</dbReference>
<dbReference type="PANTHER" id="PTHR23522">
    <property type="entry name" value="BLL5896 PROTEIN"/>
    <property type="match status" value="1"/>
</dbReference>
<feature type="transmembrane region" description="Helical" evidence="8">
    <location>
        <begin position="144"/>
        <end position="163"/>
    </location>
</feature>
<keyword evidence="7 8" id="KW-0472">Membrane</keyword>
<feature type="transmembrane region" description="Helical" evidence="8">
    <location>
        <begin position="211"/>
        <end position="231"/>
    </location>
</feature>
<proteinExistence type="predicted"/>
<feature type="transmembrane region" description="Helical" evidence="8">
    <location>
        <begin position="77"/>
        <end position="97"/>
    </location>
</feature>
<keyword evidence="2" id="KW-0813">Transport</keyword>
<evidence type="ECO:0000256" key="1">
    <source>
        <dbReference type="ARBA" id="ARBA00004429"/>
    </source>
</evidence>
<dbReference type="PANTHER" id="PTHR23522:SF10">
    <property type="entry name" value="3-PHENYLPROPIONIC ACID TRANSPORTER-RELATED"/>
    <property type="match status" value="1"/>
</dbReference>
<reference evidence="9 10" key="1">
    <citation type="submission" date="2020-08" db="EMBL/GenBank/DDBJ databases">
        <title>A Genomic Blueprint of the Chicken Gut Microbiome.</title>
        <authorList>
            <person name="Gilroy R."/>
            <person name="Ravi A."/>
            <person name="Getino M."/>
            <person name="Pursley I."/>
            <person name="Horton D.L."/>
            <person name="Alikhan N.-F."/>
            <person name="Baker D."/>
            <person name="Gharbi K."/>
            <person name="Hall N."/>
            <person name="Watson M."/>
            <person name="Adriaenssens E.M."/>
            <person name="Foster-Nyarko E."/>
            <person name="Jarju S."/>
            <person name="Secka A."/>
            <person name="Antonio M."/>
            <person name="Oren A."/>
            <person name="Chaudhuri R."/>
            <person name="La Ragione R.M."/>
            <person name="Hildebrand F."/>
            <person name="Pallen M.J."/>
        </authorList>
    </citation>
    <scope>NUCLEOTIDE SEQUENCE [LARGE SCALE GENOMIC DNA]</scope>
    <source>
        <strain evidence="9 10">Sa2BVA9</strain>
    </source>
</reference>
<evidence type="ECO:0000256" key="5">
    <source>
        <dbReference type="ARBA" id="ARBA00022692"/>
    </source>
</evidence>
<evidence type="ECO:0000256" key="8">
    <source>
        <dbReference type="SAM" id="Phobius"/>
    </source>
</evidence>
<dbReference type="NCBIfam" id="NF007077">
    <property type="entry name" value="PRK09528.1"/>
    <property type="match status" value="1"/>
</dbReference>